<name>A0A8S5PK17_9CAUD</name>
<keyword evidence="1" id="KW-0472">Membrane</keyword>
<reference evidence="2" key="1">
    <citation type="journal article" date="2021" name="Proc. Natl. Acad. Sci. U.S.A.">
        <title>A Catalog of Tens of Thousands of Viruses from Human Metagenomes Reveals Hidden Associations with Chronic Diseases.</title>
        <authorList>
            <person name="Tisza M.J."/>
            <person name="Buck C.B."/>
        </authorList>
    </citation>
    <scope>NUCLEOTIDE SEQUENCE</scope>
    <source>
        <strain evidence="2">CtL0q1</strain>
    </source>
</reference>
<sequence>MSVISKVYDIFSSFEAFATFLILLYFSIFF</sequence>
<keyword evidence="1" id="KW-0812">Transmembrane</keyword>
<feature type="transmembrane region" description="Helical" evidence="1">
    <location>
        <begin position="7"/>
        <end position="28"/>
    </location>
</feature>
<accession>A0A8S5PK17</accession>
<evidence type="ECO:0000313" key="2">
    <source>
        <dbReference type="EMBL" id="DAE06925.1"/>
    </source>
</evidence>
<evidence type="ECO:0000256" key="1">
    <source>
        <dbReference type="SAM" id="Phobius"/>
    </source>
</evidence>
<organism evidence="2">
    <name type="scientific">Siphoviridae sp. ctL0q1</name>
    <dbReference type="NCBI Taxonomy" id="2825449"/>
    <lineage>
        <taxon>Viruses</taxon>
        <taxon>Duplodnaviria</taxon>
        <taxon>Heunggongvirae</taxon>
        <taxon>Uroviricota</taxon>
        <taxon>Caudoviricetes</taxon>
    </lineage>
</organism>
<dbReference type="EMBL" id="BK015443">
    <property type="protein sequence ID" value="DAE06925.1"/>
    <property type="molecule type" value="Genomic_DNA"/>
</dbReference>
<proteinExistence type="predicted"/>
<protein>
    <submittedName>
        <fullName evidence="2">Uncharacterized protein</fullName>
    </submittedName>
</protein>
<keyword evidence="1" id="KW-1133">Transmembrane helix</keyword>